<reference evidence="3 4" key="3">
    <citation type="submission" date="2020-02" db="EMBL/GenBank/DDBJ databases">
        <title>Sequencing the genomes of 1000 actinobacteria strains.</title>
        <authorList>
            <person name="Klenk H.-P."/>
        </authorList>
    </citation>
    <scope>NUCLEOTIDE SEQUENCE [LARGE SCALE GENOMIC DNA]</scope>
    <source>
        <strain evidence="3 4">DSM 45201</strain>
    </source>
</reference>
<proteinExistence type="predicted"/>
<dbReference type="Proteomes" id="UP000648663">
    <property type="component" value="Unassembled WGS sequence"/>
</dbReference>
<evidence type="ECO:0000313" key="2">
    <source>
        <dbReference type="EMBL" id="GGL79694.1"/>
    </source>
</evidence>
<dbReference type="PANTHER" id="PTHR23026">
    <property type="entry name" value="NADPH NITROREDUCTASE"/>
    <property type="match status" value="1"/>
</dbReference>
<evidence type="ECO:0000313" key="4">
    <source>
        <dbReference type="Proteomes" id="UP000552836"/>
    </source>
</evidence>
<reference evidence="5" key="2">
    <citation type="journal article" date="2019" name="Int. J. Syst. Evol. Microbiol.">
        <title>The Global Catalogue of Microorganisms (GCM) 10K type strain sequencing project: providing services to taxonomists for standard genome sequencing and annotation.</title>
        <authorList>
            <consortium name="The Broad Institute Genomics Platform"/>
            <consortium name="The Broad Institute Genome Sequencing Center for Infectious Disease"/>
            <person name="Wu L."/>
            <person name="Ma J."/>
        </authorList>
    </citation>
    <scope>NUCLEOTIDE SEQUENCE [LARGE SCALE GENOMIC DNA]</scope>
    <source>
        <strain evidence="5">CGMCC 4.5581</strain>
    </source>
</reference>
<sequence length="328" mass="34711">MLDQAQWTQVVEQAVRAPSIHNTQPWTFTASGDRLEVRRDTARVLPAIDPTGRQQVLSCGVAVQFAVVALRASGCTAEVEVLPDPADPEHLATVRVLGRAEPSAADVRAAAAIGARHTDRAPFLAEPLPAGLLDQLQVEAGRDGVWLKPIGRVEEETAVAVLLDQGEQLEQRDPAYLAELQAWLRTDPDAPDGVPVASLPTGDRATNYVVRDFAGGGAAPDVLPTPADDDPPPPVEHPSVVLLGTAADDRPAWVRAGMALGRLLLTVTDAGLAASPLTQALDQGWARNRLTARLGLVGHPQMMLRLGRPSGTPVTSGRRPVGEVLRVG</sequence>
<dbReference type="AlphaFoldDB" id="A0A846LLD3"/>
<dbReference type="InterPro" id="IPR050627">
    <property type="entry name" value="Nitroreductase/BluB"/>
</dbReference>
<dbReference type="Gene3D" id="3.40.109.10">
    <property type="entry name" value="NADH Oxidase"/>
    <property type="match status" value="1"/>
</dbReference>
<reference evidence="2" key="1">
    <citation type="journal article" date="2014" name="Int. J. Syst. Evol. Microbiol.">
        <title>Complete genome of a new Firmicutes species belonging to the dominant human colonic microbiota ('Ruminococcus bicirculans') reveals two chromosomes and a selective capacity to utilize plant glucans.</title>
        <authorList>
            <consortium name="NISC Comparative Sequencing Program"/>
            <person name="Wegmann U."/>
            <person name="Louis P."/>
            <person name="Goesmann A."/>
            <person name="Henrissat B."/>
            <person name="Duncan S.H."/>
            <person name="Flint H.J."/>
        </authorList>
    </citation>
    <scope>NUCLEOTIDE SEQUENCE</scope>
    <source>
        <strain evidence="2">CGMCC 4.5581</strain>
    </source>
</reference>
<evidence type="ECO:0000313" key="3">
    <source>
        <dbReference type="EMBL" id="NIH68181.1"/>
    </source>
</evidence>
<reference evidence="2" key="4">
    <citation type="submission" date="2024-05" db="EMBL/GenBank/DDBJ databases">
        <authorList>
            <person name="Sun Q."/>
            <person name="Zhou Y."/>
        </authorList>
    </citation>
    <scope>NUCLEOTIDE SEQUENCE</scope>
    <source>
        <strain evidence="2">CGMCC 4.5581</strain>
    </source>
</reference>
<dbReference type="EMBL" id="BMMI01000008">
    <property type="protein sequence ID" value="GGL79694.1"/>
    <property type="molecule type" value="Genomic_DNA"/>
</dbReference>
<dbReference type="RefSeq" id="WP_166755435.1">
    <property type="nucleotide sequence ID" value="NZ_BAABJU010000005.1"/>
</dbReference>
<organism evidence="3 4">
    <name type="scientific">Modestobacter marinus</name>
    <dbReference type="NCBI Taxonomy" id="477641"/>
    <lineage>
        <taxon>Bacteria</taxon>
        <taxon>Bacillati</taxon>
        <taxon>Actinomycetota</taxon>
        <taxon>Actinomycetes</taxon>
        <taxon>Geodermatophilales</taxon>
        <taxon>Geodermatophilaceae</taxon>
        <taxon>Modestobacter</taxon>
    </lineage>
</organism>
<comment type="caution">
    <text evidence="3">The sequence shown here is derived from an EMBL/GenBank/DDBJ whole genome shotgun (WGS) entry which is preliminary data.</text>
</comment>
<accession>A0A846LLD3</accession>
<dbReference type="GO" id="GO:0016491">
    <property type="term" value="F:oxidoreductase activity"/>
    <property type="evidence" value="ECO:0007669"/>
    <property type="project" value="InterPro"/>
</dbReference>
<dbReference type="NCBIfam" id="NF047509">
    <property type="entry name" value="Rv3131_FMN_oxido"/>
    <property type="match status" value="1"/>
</dbReference>
<evidence type="ECO:0000256" key="1">
    <source>
        <dbReference type="SAM" id="MobiDB-lite"/>
    </source>
</evidence>
<dbReference type="Proteomes" id="UP000552836">
    <property type="component" value="Unassembled WGS sequence"/>
</dbReference>
<keyword evidence="5" id="KW-1185">Reference proteome</keyword>
<dbReference type="InterPro" id="IPR000415">
    <property type="entry name" value="Nitroreductase-like"/>
</dbReference>
<dbReference type="SUPFAM" id="SSF55469">
    <property type="entry name" value="FMN-dependent nitroreductase-like"/>
    <property type="match status" value="1"/>
</dbReference>
<dbReference type="PANTHER" id="PTHR23026:SF123">
    <property type="entry name" value="NAD(P)H NITROREDUCTASE RV3131-RELATED"/>
    <property type="match status" value="1"/>
</dbReference>
<name>A0A846LLD3_9ACTN</name>
<evidence type="ECO:0000313" key="5">
    <source>
        <dbReference type="Proteomes" id="UP000648663"/>
    </source>
</evidence>
<gene>
    <name evidence="3" type="ORF">FB380_002627</name>
    <name evidence="2" type="ORF">GCM10011589_39900</name>
</gene>
<feature type="region of interest" description="Disordered" evidence="1">
    <location>
        <begin position="307"/>
        <end position="328"/>
    </location>
</feature>
<protein>
    <submittedName>
        <fullName evidence="2">NAD(P)H nitroreductase</fullName>
    </submittedName>
</protein>
<dbReference type="EMBL" id="JAAMPA010000001">
    <property type="protein sequence ID" value="NIH68181.1"/>
    <property type="molecule type" value="Genomic_DNA"/>
</dbReference>